<evidence type="ECO:0000313" key="3">
    <source>
        <dbReference type="Proteomes" id="UP000190016"/>
    </source>
</evidence>
<proteinExistence type="predicted"/>
<feature type="region of interest" description="Disordered" evidence="1">
    <location>
        <begin position="32"/>
        <end position="68"/>
    </location>
</feature>
<dbReference type="EMBL" id="MBDS01000019">
    <property type="protein sequence ID" value="OPB84961.1"/>
    <property type="molecule type" value="Genomic_DNA"/>
</dbReference>
<organism evidence="2 3">
    <name type="scientific">Elizabethkingia ursingii</name>
    <dbReference type="NCBI Taxonomy" id="1756150"/>
    <lineage>
        <taxon>Bacteria</taxon>
        <taxon>Pseudomonadati</taxon>
        <taxon>Bacteroidota</taxon>
        <taxon>Flavobacteriia</taxon>
        <taxon>Flavobacteriales</taxon>
        <taxon>Weeksellaceae</taxon>
        <taxon>Elizabethkingia</taxon>
    </lineage>
</organism>
<accession>A0ABX3N503</accession>
<gene>
    <name evidence="2" type="ORF">BB021_16665</name>
</gene>
<evidence type="ECO:0000313" key="2">
    <source>
        <dbReference type="EMBL" id="OPB84961.1"/>
    </source>
</evidence>
<protein>
    <submittedName>
        <fullName evidence="2">Uncharacterized protein</fullName>
    </submittedName>
</protein>
<comment type="caution">
    <text evidence="2">The sequence shown here is derived from an EMBL/GenBank/DDBJ whole genome shotgun (WGS) entry which is preliminary data.</text>
</comment>
<dbReference type="RefSeq" id="WP_078779729.1">
    <property type="nucleotide sequence ID" value="NZ_MBDS01000019.1"/>
</dbReference>
<sequence>MKKQKQKQSEKKLSLVKLQLSKINMVNIHGGIGAGPMETQLADGSDDKCMFPEDASNPSDHGIKTPTQ</sequence>
<evidence type="ECO:0000256" key="1">
    <source>
        <dbReference type="SAM" id="MobiDB-lite"/>
    </source>
</evidence>
<reference evidence="2 3" key="1">
    <citation type="submission" date="2016-07" db="EMBL/GenBank/DDBJ databases">
        <title>Revisiting the Taxonomy of the Elizabethkingia Genus based on Whole-Genome Sequencing, Optical Mapping, and MALDI-TOF.</title>
        <authorList>
            <person name="Nicholson A.C."/>
        </authorList>
    </citation>
    <scope>NUCLEOTIDE SEQUENCE [LARGE SCALE GENOMIC DNA]</scope>
    <source>
        <strain evidence="2 3">C1558</strain>
    </source>
</reference>
<dbReference type="Proteomes" id="UP000190016">
    <property type="component" value="Unassembled WGS sequence"/>
</dbReference>
<keyword evidence="3" id="KW-1185">Reference proteome</keyword>
<name>A0ABX3N503_9FLAO</name>